<dbReference type="AlphaFoldDB" id="A0A2M8QE68"/>
<dbReference type="Gene3D" id="3.30.420.40">
    <property type="match status" value="2"/>
</dbReference>
<organism evidence="2 3">
    <name type="scientific">Candidatus Thermofonsia Clade 3 bacterium</name>
    <dbReference type="NCBI Taxonomy" id="2364212"/>
    <lineage>
        <taxon>Bacteria</taxon>
        <taxon>Bacillati</taxon>
        <taxon>Chloroflexota</taxon>
        <taxon>Candidatus Thermofontia</taxon>
        <taxon>Candidatus Thermofonsia Clade 3</taxon>
    </lineage>
</organism>
<evidence type="ECO:0000313" key="2">
    <source>
        <dbReference type="EMBL" id="PJF48103.1"/>
    </source>
</evidence>
<evidence type="ECO:0000313" key="3">
    <source>
        <dbReference type="Proteomes" id="UP000230790"/>
    </source>
</evidence>
<feature type="domain" description="Gcp-like" evidence="1">
    <location>
        <begin position="32"/>
        <end position="131"/>
    </location>
</feature>
<dbReference type="GO" id="GO:0002949">
    <property type="term" value="P:tRNA threonylcarbamoyladenosine modification"/>
    <property type="evidence" value="ECO:0007669"/>
    <property type="project" value="InterPro"/>
</dbReference>
<dbReference type="CDD" id="cd24032">
    <property type="entry name" value="ASKHA_NBD_TsaB"/>
    <property type="match status" value="1"/>
</dbReference>
<dbReference type="Pfam" id="PF00814">
    <property type="entry name" value="TsaD"/>
    <property type="match status" value="1"/>
</dbReference>
<name>A0A2M8QE68_9CHLR</name>
<gene>
    <name evidence="2" type="primary">tsaB</name>
    <name evidence="2" type="ORF">CUN48_05235</name>
</gene>
<protein>
    <submittedName>
        <fullName evidence="2">tRNA (Adenosine(37)-N6)-threonylcarbamoyltransferase complex dimerization subunit type 1 TsaB</fullName>
    </submittedName>
</protein>
<dbReference type="GO" id="GO:0005829">
    <property type="term" value="C:cytosol"/>
    <property type="evidence" value="ECO:0007669"/>
    <property type="project" value="TreeGrafter"/>
</dbReference>
<dbReference type="PANTHER" id="PTHR11735:SF11">
    <property type="entry name" value="TRNA THREONYLCARBAMOYLADENOSINE BIOSYNTHESIS PROTEIN TSAB"/>
    <property type="match status" value="1"/>
</dbReference>
<sequence>MSVVLLALDTCTARASIALRDRTTLRAEMTWEAQRHETAAIAARIRDLMRACRIAPEDIGCVAVAIGPGSFTGVRCGLAIGKGIAVARNLPMIGVTAFDVIAHAQPRQPAPMLALLEIGRNRVAACPYEWHEGAPSVAGEWQIHSWAELVERVEPPLYVCGDLPPAWIAALRAKVTVAPAALNLRRAGFLAELGMARWERGEVDDVMTLTAIYPPEA</sequence>
<dbReference type="InterPro" id="IPR022496">
    <property type="entry name" value="T6A_TsaB"/>
</dbReference>
<dbReference type="EMBL" id="PGTN01000024">
    <property type="protein sequence ID" value="PJF48103.1"/>
    <property type="molecule type" value="Genomic_DNA"/>
</dbReference>
<dbReference type="GO" id="GO:0016740">
    <property type="term" value="F:transferase activity"/>
    <property type="evidence" value="ECO:0007669"/>
    <property type="project" value="UniProtKB-KW"/>
</dbReference>
<keyword evidence="2" id="KW-0808">Transferase</keyword>
<reference evidence="2 3" key="1">
    <citation type="submission" date="2017-11" db="EMBL/GenBank/DDBJ databases">
        <title>Evolution of Phototrophy in the Chloroflexi Phylum Driven by Horizontal Gene Transfer.</title>
        <authorList>
            <person name="Ward L.M."/>
            <person name="Hemp J."/>
            <person name="Shih P.M."/>
            <person name="Mcglynn S.E."/>
            <person name="Fischer W."/>
        </authorList>
    </citation>
    <scope>NUCLEOTIDE SEQUENCE [LARGE SCALE GENOMIC DNA]</scope>
    <source>
        <strain evidence="2">JP3_7</strain>
    </source>
</reference>
<accession>A0A2M8QE68</accession>
<dbReference type="InterPro" id="IPR000905">
    <property type="entry name" value="Gcp-like_dom"/>
</dbReference>
<dbReference type="InterPro" id="IPR043129">
    <property type="entry name" value="ATPase_NBD"/>
</dbReference>
<proteinExistence type="predicted"/>
<evidence type="ECO:0000259" key="1">
    <source>
        <dbReference type="Pfam" id="PF00814"/>
    </source>
</evidence>
<dbReference type="PANTHER" id="PTHR11735">
    <property type="entry name" value="TRNA N6-ADENOSINE THREONYLCARBAMOYLTRANSFERASE"/>
    <property type="match status" value="1"/>
</dbReference>
<dbReference type="NCBIfam" id="TIGR03725">
    <property type="entry name" value="T6A_YeaZ"/>
    <property type="match status" value="1"/>
</dbReference>
<dbReference type="Proteomes" id="UP000230790">
    <property type="component" value="Unassembled WGS sequence"/>
</dbReference>
<dbReference type="SUPFAM" id="SSF53067">
    <property type="entry name" value="Actin-like ATPase domain"/>
    <property type="match status" value="1"/>
</dbReference>
<comment type="caution">
    <text evidence="2">The sequence shown here is derived from an EMBL/GenBank/DDBJ whole genome shotgun (WGS) entry which is preliminary data.</text>
</comment>